<evidence type="ECO:0000313" key="2">
    <source>
        <dbReference type="EMBL" id="MCQ6961035.1"/>
    </source>
</evidence>
<accession>A0ABT1T8T4</accession>
<keyword evidence="3" id="KW-1185">Reference proteome</keyword>
<organism evidence="2 3">
    <name type="scientific">Mucilaginibacter aquariorum</name>
    <dbReference type="NCBI Taxonomy" id="2967225"/>
    <lineage>
        <taxon>Bacteria</taxon>
        <taxon>Pseudomonadati</taxon>
        <taxon>Bacteroidota</taxon>
        <taxon>Sphingobacteriia</taxon>
        <taxon>Sphingobacteriales</taxon>
        <taxon>Sphingobacteriaceae</taxon>
        <taxon>Mucilaginibacter</taxon>
    </lineage>
</organism>
<protein>
    <recommendedName>
        <fullName evidence="4">WG repeat-containing protein</fullName>
    </recommendedName>
</protein>
<feature type="chain" id="PRO_5046154372" description="WG repeat-containing protein" evidence="1">
    <location>
        <begin position="22"/>
        <end position="278"/>
    </location>
</feature>
<dbReference type="RefSeq" id="WP_256541203.1">
    <property type="nucleotide sequence ID" value="NZ_JANHOH010000011.1"/>
</dbReference>
<evidence type="ECO:0000313" key="3">
    <source>
        <dbReference type="Proteomes" id="UP001204376"/>
    </source>
</evidence>
<evidence type="ECO:0000256" key="1">
    <source>
        <dbReference type="SAM" id="SignalP"/>
    </source>
</evidence>
<gene>
    <name evidence="2" type="ORF">NPE20_23875</name>
</gene>
<evidence type="ECO:0008006" key="4">
    <source>
        <dbReference type="Google" id="ProtNLM"/>
    </source>
</evidence>
<proteinExistence type="predicted"/>
<sequence length="278" mass="32313">MCKRTFITLLLVSVIKSYGFAQIELPTKSYPFNFKYLAYAAQELIVNDTIVPTYQASKYYYINSYTGKKVFKQGFEEAYPFYNGSGLVKLNGEFGIIKKDGEIIVEPIFPRFQFNGIRPSIDFYNFKFFNLVEGKLSDTDYIDGDPVIPVYPVIKKGKQFYLRDTTRTDASLSYDDFATVKDFWKFNGLYALKKGQVWYYFNKGKLLFKSKYKPLSFADNVFIYKTNGLYNILNNKGVTVLPVNYKWITPNGRIALTVKDDVVILNTLKKEFLYFPHN</sequence>
<name>A0ABT1T8T4_9SPHI</name>
<keyword evidence="1" id="KW-0732">Signal</keyword>
<comment type="caution">
    <text evidence="2">The sequence shown here is derived from an EMBL/GenBank/DDBJ whole genome shotgun (WGS) entry which is preliminary data.</text>
</comment>
<dbReference type="EMBL" id="JANHOH010000011">
    <property type="protein sequence ID" value="MCQ6961035.1"/>
    <property type="molecule type" value="Genomic_DNA"/>
</dbReference>
<reference evidence="2 3" key="1">
    <citation type="submission" date="2022-07" db="EMBL/GenBank/DDBJ databases">
        <title>Mucilaginibacter sp. JC4.</title>
        <authorList>
            <person name="Le V."/>
            <person name="Ko S.-R."/>
            <person name="Ahn C.-Y."/>
            <person name="Oh H.-M."/>
        </authorList>
    </citation>
    <scope>NUCLEOTIDE SEQUENCE [LARGE SCALE GENOMIC DNA]</scope>
    <source>
        <strain evidence="2 3">JC4</strain>
    </source>
</reference>
<dbReference type="Proteomes" id="UP001204376">
    <property type="component" value="Unassembled WGS sequence"/>
</dbReference>
<feature type="signal peptide" evidence="1">
    <location>
        <begin position="1"/>
        <end position="21"/>
    </location>
</feature>